<dbReference type="EMBL" id="CP019948">
    <property type="protein sequence ID" value="ARN79871.1"/>
    <property type="molecule type" value="Genomic_DNA"/>
</dbReference>
<feature type="domain" description="Gfo/Idh/MocA-like oxidoreductase C-terminal" evidence="2">
    <location>
        <begin position="132"/>
        <end position="319"/>
    </location>
</feature>
<dbReference type="RefSeq" id="WP_085769919.1">
    <property type="nucleotide sequence ID" value="NZ_AP027149.1"/>
</dbReference>
<gene>
    <name evidence="3" type="ORF">B1812_00940</name>
</gene>
<sequence length="349" mass="38724">MQVGVVGCGNWGAKHVRVLSSLPQVRQVVAIEPNPRRLDGVISSFPHAQAFQDLESALPHVSALVIATPPPTHYELASTALRHGKHVLVEKPMTQSTHEAVRLLNEARRFNCVLMTGHTLLFNPAVDKLRSHLSDGNLGQIRSVHAAQFSLERFSAHGADAVWDFAPHSISVFNHLIGCLPTSVSASNAHSSEQTESVQVELRYGEIGASGFIHISRGGTKKIRTFTVIGSEKSVVYDDLAANPLQMYRQASIHDLEMGIKHEPEFAFSKLEYAEPLVEELRHFLATIKDRSAPRSSGRDGMITVAIIEAIDRSRKDKRERDIFYPLDLHSEIFPIVDIKDCTVPRKQQ</sequence>
<keyword evidence="4" id="KW-1185">Reference proteome</keyword>
<feature type="domain" description="Gfo/Idh/MocA-like oxidoreductase N-terminal" evidence="1">
    <location>
        <begin position="2"/>
        <end position="118"/>
    </location>
</feature>
<dbReference type="PANTHER" id="PTHR43377">
    <property type="entry name" value="BILIVERDIN REDUCTASE A"/>
    <property type="match status" value="1"/>
</dbReference>
<accession>A0A1W6MQJ4</accession>
<dbReference type="AlphaFoldDB" id="A0A1W6MQJ4"/>
<evidence type="ECO:0000259" key="2">
    <source>
        <dbReference type="Pfam" id="PF02894"/>
    </source>
</evidence>
<protein>
    <recommendedName>
        <fullName evidence="5">Oxidoreductase</fullName>
    </recommendedName>
</protein>
<evidence type="ECO:0000313" key="4">
    <source>
        <dbReference type="Proteomes" id="UP000193978"/>
    </source>
</evidence>
<dbReference type="Pfam" id="PF02894">
    <property type="entry name" value="GFO_IDH_MocA_C"/>
    <property type="match status" value="1"/>
</dbReference>
<dbReference type="Gene3D" id="3.30.360.10">
    <property type="entry name" value="Dihydrodipicolinate Reductase, domain 2"/>
    <property type="match status" value="1"/>
</dbReference>
<dbReference type="Proteomes" id="UP000193978">
    <property type="component" value="Chromosome"/>
</dbReference>
<proteinExistence type="predicted"/>
<organism evidence="3 4">
    <name type="scientific">Methylocystis bryophila</name>
    <dbReference type="NCBI Taxonomy" id="655015"/>
    <lineage>
        <taxon>Bacteria</taxon>
        <taxon>Pseudomonadati</taxon>
        <taxon>Pseudomonadota</taxon>
        <taxon>Alphaproteobacteria</taxon>
        <taxon>Hyphomicrobiales</taxon>
        <taxon>Methylocystaceae</taxon>
        <taxon>Methylocystis</taxon>
    </lineage>
</organism>
<dbReference type="KEGG" id="mbry:B1812_00940"/>
<evidence type="ECO:0008006" key="5">
    <source>
        <dbReference type="Google" id="ProtNLM"/>
    </source>
</evidence>
<dbReference type="SUPFAM" id="SSF51735">
    <property type="entry name" value="NAD(P)-binding Rossmann-fold domains"/>
    <property type="match status" value="1"/>
</dbReference>
<reference evidence="3 4" key="1">
    <citation type="submission" date="2017-02" db="EMBL/GenBank/DDBJ databases">
        <authorList>
            <person name="Peterson S.W."/>
        </authorList>
    </citation>
    <scope>NUCLEOTIDE SEQUENCE [LARGE SCALE GENOMIC DNA]</scope>
    <source>
        <strain evidence="3 4">S285</strain>
    </source>
</reference>
<dbReference type="Pfam" id="PF01408">
    <property type="entry name" value="GFO_IDH_MocA"/>
    <property type="match status" value="1"/>
</dbReference>
<dbReference type="InterPro" id="IPR036291">
    <property type="entry name" value="NAD(P)-bd_dom_sf"/>
</dbReference>
<dbReference type="SUPFAM" id="SSF55347">
    <property type="entry name" value="Glyceraldehyde-3-phosphate dehydrogenase-like, C-terminal domain"/>
    <property type="match status" value="1"/>
</dbReference>
<evidence type="ECO:0000313" key="3">
    <source>
        <dbReference type="EMBL" id="ARN79871.1"/>
    </source>
</evidence>
<dbReference type="InterPro" id="IPR004104">
    <property type="entry name" value="Gfo/Idh/MocA-like_OxRdtase_C"/>
</dbReference>
<dbReference type="PANTHER" id="PTHR43377:SF1">
    <property type="entry name" value="BILIVERDIN REDUCTASE A"/>
    <property type="match status" value="1"/>
</dbReference>
<dbReference type="Gene3D" id="3.40.50.720">
    <property type="entry name" value="NAD(P)-binding Rossmann-like Domain"/>
    <property type="match status" value="1"/>
</dbReference>
<evidence type="ECO:0000259" key="1">
    <source>
        <dbReference type="Pfam" id="PF01408"/>
    </source>
</evidence>
<dbReference type="InterPro" id="IPR051450">
    <property type="entry name" value="Gfo/Idh/MocA_Oxidoreductases"/>
</dbReference>
<name>A0A1W6MQJ4_9HYPH</name>
<dbReference type="OrthoDB" id="9800846at2"/>
<dbReference type="GO" id="GO:0000166">
    <property type="term" value="F:nucleotide binding"/>
    <property type="evidence" value="ECO:0007669"/>
    <property type="project" value="InterPro"/>
</dbReference>
<dbReference type="InterPro" id="IPR000683">
    <property type="entry name" value="Gfo/Idh/MocA-like_OxRdtase_N"/>
</dbReference>
<dbReference type="STRING" id="655015.B1812_00940"/>